<dbReference type="PANTHER" id="PTHR11717:SF7">
    <property type="entry name" value="LOW MOLECULAR WEIGHT PHOSPHOTYROSINE PROTEIN PHOSPHATASE"/>
    <property type="match status" value="1"/>
</dbReference>
<dbReference type="InterPro" id="IPR036196">
    <property type="entry name" value="Ptyr_pPase_sf"/>
</dbReference>
<dbReference type="STRING" id="1265309.K529_009970"/>
<name>A0A1B1A3K5_9RHOB</name>
<proteinExistence type="inferred from homology"/>
<evidence type="ECO:0000256" key="3">
    <source>
        <dbReference type="ARBA" id="ARBA00022801"/>
    </source>
</evidence>
<dbReference type="PANTHER" id="PTHR11717">
    <property type="entry name" value="LOW MOLECULAR WEIGHT PROTEIN TYROSINE PHOSPHATASE"/>
    <property type="match status" value="1"/>
</dbReference>
<dbReference type="CDD" id="cd16343">
    <property type="entry name" value="LMWPTP"/>
    <property type="match status" value="1"/>
</dbReference>
<feature type="active site" description="Proton donor" evidence="5">
    <location>
        <position position="119"/>
    </location>
</feature>
<dbReference type="Proteomes" id="UP000013243">
    <property type="component" value="Chromosome"/>
</dbReference>
<dbReference type="Pfam" id="PF01451">
    <property type="entry name" value="LMWPc"/>
    <property type="match status" value="1"/>
</dbReference>
<comment type="similarity">
    <text evidence="1">Belongs to the low molecular weight phosphotyrosine protein phosphatase family.</text>
</comment>
<evidence type="ECO:0000256" key="1">
    <source>
        <dbReference type="ARBA" id="ARBA00011063"/>
    </source>
</evidence>
<evidence type="ECO:0000259" key="6">
    <source>
        <dbReference type="SMART" id="SM00226"/>
    </source>
</evidence>
<gene>
    <name evidence="7" type="ORF">K529_009970</name>
</gene>
<evidence type="ECO:0000313" key="8">
    <source>
        <dbReference type="Proteomes" id="UP000013243"/>
    </source>
</evidence>
<evidence type="ECO:0000256" key="5">
    <source>
        <dbReference type="PIRSR" id="PIRSR617867-1"/>
    </source>
</evidence>
<evidence type="ECO:0000256" key="2">
    <source>
        <dbReference type="ARBA" id="ARBA00013064"/>
    </source>
</evidence>
<keyword evidence="3" id="KW-0378">Hydrolase</keyword>
<evidence type="ECO:0000256" key="4">
    <source>
        <dbReference type="ARBA" id="ARBA00022912"/>
    </source>
</evidence>
<dbReference type="InterPro" id="IPR050438">
    <property type="entry name" value="LMW_PTPase"/>
</dbReference>
<keyword evidence="4" id="KW-0904">Protein phosphatase</keyword>
<feature type="active site" description="Nucleophile" evidence="5">
    <location>
        <position position="8"/>
    </location>
</feature>
<dbReference type="KEGG" id="rmb:K529_009970"/>
<feature type="active site" evidence="5">
    <location>
        <position position="14"/>
    </location>
</feature>
<protein>
    <recommendedName>
        <fullName evidence="2">protein-tyrosine-phosphatase</fullName>
        <ecNumber evidence="2">3.1.3.48</ecNumber>
    </recommendedName>
</protein>
<dbReference type="RefSeq" id="WP_040642820.1">
    <property type="nucleotide sequence ID" value="NZ_CP015230.1"/>
</dbReference>
<dbReference type="Gene3D" id="3.40.50.2300">
    <property type="match status" value="1"/>
</dbReference>
<dbReference type="GeneID" id="28250160"/>
<evidence type="ECO:0000313" key="7">
    <source>
        <dbReference type="EMBL" id="ANP41088.1"/>
    </source>
</evidence>
<dbReference type="EMBL" id="CP015230">
    <property type="protein sequence ID" value="ANP41088.1"/>
    <property type="molecule type" value="Genomic_DNA"/>
</dbReference>
<dbReference type="AlphaFoldDB" id="A0A1B1A3K5"/>
<feature type="domain" description="Phosphotyrosine protein phosphatase I" evidence="6">
    <location>
        <begin position="2"/>
        <end position="143"/>
    </location>
</feature>
<dbReference type="SUPFAM" id="SSF52788">
    <property type="entry name" value="Phosphotyrosine protein phosphatases I"/>
    <property type="match status" value="1"/>
</dbReference>
<reference evidence="7 8" key="1">
    <citation type="journal article" date="2016" name="ISME J.">
        <title>Global occurrence and heterogeneity of the Roseobacter-clade species Ruegeria mobilis.</title>
        <authorList>
            <person name="Sonnenschein E."/>
            <person name="Gram L."/>
        </authorList>
    </citation>
    <scope>NUCLEOTIDE SEQUENCE [LARGE SCALE GENOMIC DNA]</scope>
    <source>
        <strain evidence="7 8">F1926</strain>
    </source>
</reference>
<dbReference type="InterPro" id="IPR017867">
    <property type="entry name" value="Tyr_phospatase_low_mol_wt"/>
</dbReference>
<dbReference type="PRINTS" id="PR00719">
    <property type="entry name" value="LMWPTPASE"/>
</dbReference>
<accession>A0A1B1A3K5</accession>
<dbReference type="InterPro" id="IPR023485">
    <property type="entry name" value="Ptyr_pPase"/>
</dbReference>
<dbReference type="OrthoDB" id="9784339at2"/>
<sequence length="145" mass="15918">MKSVLFVCLGNICRSPAAEALFRERCPHIRTDSAGTSDFHVGEPPYAPMATAAGARGIDMSDLRARQFTTSDFRNFDLIVVMDKENRRNVESLRPAGNTTPVELFAPFAAEGTADEVPDPYYSRDFDGCLDLLESAAIGLQRKIS</sequence>
<organism evidence="7 8">
    <name type="scientific">Tritonibacter mobilis F1926</name>
    <dbReference type="NCBI Taxonomy" id="1265309"/>
    <lineage>
        <taxon>Bacteria</taxon>
        <taxon>Pseudomonadati</taxon>
        <taxon>Pseudomonadota</taxon>
        <taxon>Alphaproteobacteria</taxon>
        <taxon>Rhodobacterales</taxon>
        <taxon>Paracoccaceae</taxon>
        <taxon>Tritonibacter</taxon>
    </lineage>
</organism>
<dbReference type="GO" id="GO:0004725">
    <property type="term" value="F:protein tyrosine phosphatase activity"/>
    <property type="evidence" value="ECO:0007669"/>
    <property type="project" value="UniProtKB-EC"/>
</dbReference>
<dbReference type="EC" id="3.1.3.48" evidence="2"/>
<dbReference type="SMART" id="SM00226">
    <property type="entry name" value="LMWPc"/>
    <property type="match status" value="1"/>
</dbReference>